<protein>
    <submittedName>
        <fullName evidence="2">Uncharacterized protein</fullName>
    </submittedName>
</protein>
<dbReference type="EMBL" id="JBHTJL010000016">
    <property type="protein sequence ID" value="MFD1064247.1"/>
    <property type="molecule type" value="Genomic_DNA"/>
</dbReference>
<comment type="caution">
    <text evidence="2">The sequence shown here is derived from an EMBL/GenBank/DDBJ whole genome shotgun (WGS) entry which is preliminary data.</text>
</comment>
<reference evidence="3" key="1">
    <citation type="journal article" date="2019" name="Int. J. Syst. Evol. Microbiol.">
        <title>The Global Catalogue of Microorganisms (GCM) 10K type strain sequencing project: providing services to taxonomists for standard genome sequencing and annotation.</title>
        <authorList>
            <consortium name="The Broad Institute Genomics Platform"/>
            <consortium name="The Broad Institute Genome Sequencing Center for Infectious Disease"/>
            <person name="Wu L."/>
            <person name="Ma J."/>
        </authorList>
    </citation>
    <scope>NUCLEOTIDE SEQUENCE [LARGE SCALE GENOMIC DNA]</scope>
    <source>
        <strain evidence="3">CCUG 62215</strain>
    </source>
</reference>
<keyword evidence="1" id="KW-1133">Transmembrane helix</keyword>
<dbReference type="Proteomes" id="UP001597013">
    <property type="component" value="Unassembled WGS sequence"/>
</dbReference>
<accession>A0ABW3N9B9</accession>
<name>A0ABW3N9B9_9FLAO</name>
<proteinExistence type="predicted"/>
<feature type="transmembrane region" description="Helical" evidence="1">
    <location>
        <begin position="12"/>
        <end position="30"/>
    </location>
</feature>
<evidence type="ECO:0000313" key="2">
    <source>
        <dbReference type="EMBL" id="MFD1064247.1"/>
    </source>
</evidence>
<keyword evidence="1" id="KW-0472">Membrane</keyword>
<evidence type="ECO:0000256" key="1">
    <source>
        <dbReference type="SAM" id="Phobius"/>
    </source>
</evidence>
<gene>
    <name evidence="2" type="ORF">ACFQ1Q_13405</name>
</gene>
<evidence type="ECO:0000313" key="3">
    <source>
        <dbReference type="Proteomes" id="UP001597013"/>
    </source>
</evidence>
<sequence>MKLWFPLNKNTISLSIAGMITILFFISGTLDILDYVIVKILLIILTGGLALIVSVILFKKSLTKNRPEDELQDDLD</sequence>
<keyword evidence="1" id="KW-0812">Transmembrane</keyword>
<keyword evidence="3" id="KW-1185">Reference proteome</keyword>
<organism evidence="2 3">
    <name type="scientific">Winogradskyella litorisediminis</name>
    <dbReference type="NCBI Taxonomy" id="1156618"/>
    <lineage>
        <taxon>Bacteria</taxon>
        <taxon>Pseudomonadati</taxon>
        <taxon>Bacteroidota</taxon>
        <taxon>Flavobacteriia</taxon>
        <taxon>Flavobacteriales</taxon>
        <taxon>Flavobacteriaceae</taxon>
        <taxon>Winogradskyella</taxon>
    </lineage>
</organism>
<feature type="transmembrane region" description="Helical" evidence="1">
    <location>
        <begin position="36"/>
        <end position="58"/>
    </location>
</feature>
<dbReference type="RefSeq" id="WP_386132498.1">
    <property type="nucleotide sequence ID" value="NZ_JBHTJL010000016.1"/>
</dbReference>